<name>A0ABQ1HA68_9FLAO</name>
<organism evidence="4 5">
    <name type="scientific">Flavobacterium palustre</name>
    <dbReference type="NCBI Taxonomy" id="1476463"/>
    <lineage>
        <taxon>Bacteria</taxon>
        <taxon>Pseudomonadati</taxon>
        <taxon>Bacteroidota</taxon>
        <taxon>Flavobacteriia</taxon>
        <taxon>Flavobacteriales</taxon>
        <taxon>Flavobacteriaceae</taxon>
        <taxon>Flavobacterium</taxon>
    </lineage>
</organism>
<keyword evidence="1 2" id="KW-0732">Signal</keyword>
<feature type="domain" description="Outer membrane protein beta-barrel" evidence="3">
    <location>
        <begin position="8"/>
        <end position="209"/>
    </location>
</feature>
<evidence type="ECO:0000256" key="1">
    <source>
        <dbReference type="ARBA" id="ARBA00022729"/>
    </source>
</evidence>
<evidence type="ECO:0000313" key="4">
    <source>
        <dbReference type="EMBL" id="GGA64634.1"/>
    </source>
</evidence>
<dbReference type="InterPro" id="IPR027385">
    <property type="entry name" value="Beta-barrel_OMP"/>
</dbReference>
<evidence type="ECO:0000259" key="3">
    <source>
        <dbReference type="Pfam" id="PF13505"/>
    </source>
</evidence>
<evidence type="ECO:0000313" key="5">
    <source>
        <dbReference type="Proteomes" id="UP000658793"/>
    </source>
</evidence>
<protein>
    <recommendedName>
        <fullName evidence="3">Outer membrane protein beta-barrel domain-containing protein</fullName>
    </recommendedName>
</protein>
<dbReference type="Gene3D" id="2.40.160.20">
    <property type="match status" value="1"/>
</dbReference>
<proteinExistence type="predicted"/>
<gene>
    <name evidence="4" type="ORF">GCM10008015_01870</name>
</gene>
<dbReference type="InterPro" id="IPR011250">
    <property type="entry name" value="OMP/PagP_B-barrel"/>
</dbReference>
<keyword evidence="5" id="KW-1185">Reference proteome</keyword>
<accession>A0ABQ1HA68</accession>
<dbReference type="RefSeq" id="WP_188491544.1">
    <property type="nucleotide sequence ID" value="NZ_BMGA01000001.1"/>
</dbReference>
<sequence length="218" mass="23610">MKKLFLAASLAFFGVISAQTEKGSFFISGKTNLGFTSNTIKYKAQGQTFDGSKTNTFTISPNAGYFIVDNLALGLALDYKTSTTKIKAGTEIESPYDPTFTNGTKEKQTTLSIIPNVTYFFSEGKTRPYLNTGVGFANTKNKNNYTMYNSSGDILFSSSETKNDGFVWTANGGLIFLITENIALDLGLGYTNYSFKNDGVKINSGAFVANAGISVFLK</sequence>
<evidence type="ECO:0000256" key="2">
    <source>
        <dbReference type="SAM" id="SignalP"/>
    </source>
</evidence>
<feature type="signal peptide" evidence="2">
    <location>
        <begin position="1"/>
        <end position="18"/>
    </location>
</feature>
<reference evidence="5" key="1">
    <citation type="journal article" date="2019" name="Int. J. Syst. Evol. Microbiol.">
        <title>The Global Catalogue of Microorganisms (GCM) 10K type strain sequencing project: providing services to taxonomists for standard genome sequencing and annotation.</title>
        <authorList>
            <consortium name="The Broad Institute Genomics Platform"/>
            <consortium name="The Broad Institute Genome Sequencing Center for Infectious Disease"/>
            <person name="Wu L."/>
            <person name="Ma J."/>
        </authorList>
    </citation>
    <scope>NUCLEOTIDE SEQUENCE [LARGE SCALE GENOMIC DNA]</scope>
    <source>
        <strain evidence="5">CGMCC 1.12811</strain>
    </source>
</reference>
<dbReference type="Proteomes" id="UP000658793">
    <property type="component" value="Unassembled WGS sequence"/>
</dbReference>
<comment type="caution">
    <text evidence="4">The sequence shown here is derived from an EMBL/GenBank/DDBJ whole genome shotgun (WGS) entry which is preliminary data.</text>
</comment>
<dbReference type="Pfam" id="PF13505">
    <property type="entry name" value="OMP_b-brl"/>
    <property type="match status" value="1"/>
</dbReference>
<feature type="chain" id="PRO_5046456164" description="Outer membrane protein beta-barrel domain-containing protein" evidence="2">
    <location>
        <begin position="19"/>
        <end position="218"/>
    </location>
</feature>
<dbReference type="EMBL" id="BMGA01000001">
    <property type="protein sequence ID" value="GGA64634.1"/>
    <property type="molecule type" value="Genomic_DNA"/>
</dbReference>
<dbReference type="SUPFAM" id="SSF56925">
    <property type="entry name" value="OMPA-like"/>
    <property type="match status" value="1"/>
</dbReference>